<evidence type="ECO:0000313" key="2">
    <source>
        <dbReference type="EMBL" id="KAK0556756.1"/>
    </source>
</evidence>
<sequence>MLHTGLGGAQPGDLSTSTAFSASGPHSSSQAGPSSKPMTDLGDLWSQSQFQDLEAGCMQELQEASKDCNFSKDFQDF</sequence>
<keyword evidence="3" id="KW-1185">Reference proteome</keyword>
<proteinExistence type="predicted"/>
<dbReference type="EMBL" id="JAPDMZ010000011">
    <property type="protein sequence ID" value="KAK0556756.1"/>
    <property type="molecule type" value="Genomic_DNA"/>
</dbReference>
<evidence type="ECO:0000313" key="3">
    <source>
        <dbReference type="Proteomes" id="UP001176517"/>
    </source>
</evidence>
<name>A0AAN6GZV6_9BASI</name>
<feature type="non-terminal residue" evidence="2">
    <location>
        <position position="77"/>
    </location>
</feature>
<gene>
    <name evidence="2" type="ORF">OC846_000944</name>
</gene>
<dbReference type="AlphaFoldDB" id="A0AAN6GZV6"/>
<reference evidence="2" key="1">
    <citation type="journal article" date="2023" name="PhytoFront">
        <title>Draft Genome Resources of Seven Strains of Tilletia horrida, Causal Agent of Kernel Smut of Rice.</title>
        <authorList>
            <person name="Khanal S."/>
            <person name="Antony Babu S."/>
            <person name="Zhou X.G."/>
        </authorList>
    </citation>
    <scope>NUCLEOTIDE SEQUENCE</scope>
    <source>
        <strain evidence="2">TX6</strain>
    </source>
</reference>
<comment type="caution">
    <text evidence="2">The sequence shown here is derived from an EMBL/GenBank/DDBJ whole genome shotgun (WGS) entry which is preliminary data.</text>
</comment>
<evidence type="ECO:0000256" key="1">
    <source>
        <dbReference type="SAM" id="MobiDB-lite"/>
    </source>
</evidence>
<organism evidence="2 3">
    <name type="scientific">Tilletia horrida</name>
    <dbReference type="NCBI Taxonomy" id="155126"/>
    <lineage>
        <taxon>Eukaryota</taxon>
        <taxon>Fungi</taxon>
        <taxon>Dikarya</taxon>
        <taxon>Basidiomycota</taxon>
        <taxon>Ustilaginomycotina</taxon>
        <taxon>Exobasidiomycetes</taxon>
        <taxon>Tilletiales</taxon>
        <taxon>Tilletiaceae</taxon>
        <taxon>Tilletia</taxon>
    </lineage>
</organism>
<feature type="compositionally biased region" description="Polar residues" evidence="1">
    <location>
        <begin position="13"/>
        <end position="37"/>
    </location>
</feature>
<dbReference type="Proteomes" id="UP001176517">
    <property type="component" value="Unassembled WGS sequence"/>
</dbReference>
<feature type="compositionally biased region" description="Gly residues" evidence="1">
    <location>
        <begin position="1"/>
        <end position="10"/>
    </location>
</feature>
<accession>A0AAN6GZV6</accession>
<protein>
    <submittedName>
        <fullName evidence="2">Uncharacterized protein</fullName>
    </submittedName>
</protein>
<feature type="region of interest" description="Disordered" evidence="1">
    <location>
        <begin position="1"/>
        <end position="45"/>
    </location>
</feature>